<name>A0A8J1JWC5_XENTR</name>
<sequence>MDFKTCAAALLVLGLMAVPVHSNSNPLCGILNETLSNSTSNVTLQVIPETLFYVNHTYTVKLSGTGNITVILQALPSSSNSSGSSVGHWSNTTEHCDGNPLFQGENVSVSVNWTSPDTVQSVVIYAYIKEGSDIFRNEVRLDAVPDTTGNATTGNVTTTEKPGTTATKITSTTAIQTTSASSVIHPSSLFMALTETIGLLLITSKLLS</sequence>
<dbReference type="AGR" id="Xenbase:XB-GENE-29084179"/>
<feature type="signal peptide" evidence="1">
    <location>
        <begin position="1"/>
        <end position="22"/>
    </location>
</feature>
<evidence type="ECO:0000256" key="1">
    <source>
        <dbReference type="SAM" id="SignalP"/>
    </source>
</evidence>
<evidence type="ECO:0000313" key="4">
    <source>
        <dbReference type="Xenbase" id="XB-GENE-29084179"/>
    </source>
</evidence>
<dbReference type="Proteomes" id="UP000008143">
    <property type="component" value="Chromosome 7"/>
</dbReference>
<keyword evidence="2" id="KW-1185">Reference proteome</keyword>
<dbReference type="OrthoDB" id="9909604at2759"/>
<accession>A0A8J1JWC5</accession>
<dbReference type="GeneID" id="100498388"/>
<protein>
    <submittedName>
        <fullName evidence="3">Placenta-expressed transcript 1 protein</fullName>
    </submittedName>
</protein>
<evidence type="ECO:0000313" key="3">
    <source>
        <dbReference type="RefSeq" id="XP_031762194.1"/>
    </source>
</evidence>
<dbReference type="RefSeq" id="XP_031762194.1">
    <property type="nucleotide sequence ID" value="XM_031906334.1"/>
</dbReference>
<keyword evidence="1" id="KW-0732">Signal</keyword>
<organism evidence="2 3">
    <name type="scientific">Xenopus tropicalis</name>
    <name type="common">Western clawed frog</name>
    <name type="synonym">Silurana tropicalis</name>
    <dbReference type="NCBI Taxonomy" id="8364"/>
    <lineage>
        <taxon>Eukaryota</taxon>
        <taxon>Metazoa</taxon>
        <taxon>Chordata</taxon>
        <taxon>Craniata</taxon>
        <taxon>Vertebrata</taxon>
        <taxon>Euteleostomi</taxon>
        <taxon>Amphibia</taxon>
        <taxon>Batrachia</taxon>
        <taxon>Anura</taxon>
        <taxon>Pipoidea</taxon>
        <taxon>Pipidae</taxon>
        <taxon>Xenopodinae</taxon>
        <taxon>Xenopus</taxon>
        <taxon>Silurana</taxon>
    </lineage>
</organism>
<dbReference type="OMA" id="TTENCDG"/>
<proteinExistence type="predicted"/>
<reference evidence="3" key="1">
    <citation type="submission" date="2025-08" db="UniProtKB">
        <authorList>
            <consortium name="RefSeq"/>
        </authorList>
    </citation>
    <scope>IDENTIFICATION</scope>
    <source>
        <strain evidence="3">Nigerian</strain>
        <tissue evidence="3">Liver and blood</tissue>
    </source>
</reference>
<dbReference type="AlphaFoldDB" id="A0A8J1JWC5"/>
<feature type="chain" id="PRO_5035214085" evidence="1">
    <location>
        <begin position="23"/>
        <end position="208"/>
    </location>
</feature>
<gene>
    <name evidence="3 4" type="primary">LOC100498388</name>
</gene>
<evidence type="ECO:0000313" key="2">
    <source>
        <dbReference type="Proteomes" id="UP000008143"/>
    </source>
</evidence>
<dbReference type="KEGG" id="xtr:100498388"/>
<dbReference type="Xenbase" id="XB-GENE-29084179">
    <property type="gene designation" value="LOC100498388"/>
</dbReference>